<keyword evidence="1" id="KW-0732">Signal</keyword>
<evidence type="ECO:0000313" key="3">
    <source>
        <dbReference type="Proteomes" id="UP001204953"/>
    </source>
</evidence>
<organism evidence="2 3">
    <name type="scientific">Limnofasciculus baicalensis BBK-W-15</name>
    <dbReference type="NCBI Taxonomy" id="2699891"/>
    <lineage>
        <taxon>Bacteria</taxon>
        <taxon>Bacillati</taxon>
        <taxon>Cyanobacteriota</taxon>
        <taxon>Cyanophyceae</taxon>
        <taxon>Coleofasciculales</taxon>
        <taxon>Coleofasciculaceae</taxon>
        <taxon>Limnofasciculus</taxon>
        <taxon>Limnofasciculus baicalensis</taxon>
    </lineage>
</organism>
<accession>A0AAE3KQ81</accession>
<comment type="caution">
    <text evidence="2">The sequence shown here is derived from an EMBL/GenBank/DDBJ whole genome shotgun (WGS) entry which is preliminary data.</text>
</comment>
<proteinExistence type="predicted"/>
<reference evidence="2" key="1">
    <citation type="submission" date="2022-06" db="EMBL/GenBank/DDBJ databases">
        <title>New cyanobacteria of genus Symplocastrum in benthos of Lake Baikal.</title>
        <authorList>
            <person name="Sorokovikova E."/>
            <person name="Tikhonova I."/>
            <person name="Krasnopeev A."/>
            <person name="Evseev P."/>
            <person name="Gladkikh A."/>
            <person name="Belykh O."/>
        </authorList>
    </citation>
    <scope>NUCLEOTIDE SEQUENCE</scope>
    <source>
        <strain evidence="2">BBK-W-15</strain>
    </source>
</reference>
<dbReference type="Proteomes" id="UP001204953">
    <property type="component" value="Unassembled WGS sequence"/>
</dbReference>
<dbReference type="RefSeq" id="WP_254013183.1">
    <property type="nucleotide sequence ID" value="NZ_JAMZMM010000199.1"/>
</dbReference>
<evidence type="ECO:0008006" key="4">
    <source>
        <dbReference type="Google" id="ProtNLM"/>
    </source>
</evidence>
<feature type="signal peptide" evidence="1">
    <location>
        <begin position="1"/>
        <end position="28"/>
    </location>
</feature>
<dbReference type="AlphaFoldDB" id="A0AAE3KQ81"/>
<sequence length="92" mass="10089">MLLKKIAIASAILTVAFLQISFARRATATGTTVPPNPSCAIKGNISHTTGNKLYHLPGMRDYNITVIDMLRGEKWFCTEAQALSNGWKKAPR</sequence>
<feature type="chain" id="PRO_5041985557" description="SH3b domain-containing protein" evidence="1">
    <location>
        <begin position="29"/>
        <end position="92"/>
    </location>
</feature>
<gene>
    <name evidence="2" type="ORF">NJ959_18505</name>
</gene>
<protein>
    <recommendedName>
        <fullName evidence="4">SH3b domain-containing protein</fullName>
    </recommendedName>
</protein>
<evidence type="ECO:0000256" key="1">
    <source>
        <dbReference type="SAM" id="SignalP"/>
    </source>
</evidence>
<keyword evidence="3" id="KW-1185">Reference proteome</keyword>
<evidence type="ECO:0000313" key="2">
    <source>
        <dbReference type="EMBL" id="MCP2730423.1"/>
    </source>
</evidence>
<dbReference type="EMBL" id="JAMZMM010000199">
    <property type="protein sequence ID" value="MCP2730423.1"/>
    <property type="molecule type" value="Genomic_DNA"/>
</dbReference>
<name>A0AAE3KQ81_9CYAN</name>